<organism evidence="1 2">
    <name type="scientific">Hydrogenibacillus schlegelii</name>
    <name type="common">Bacillus schlegelii</name>
    <dbReference type="NCBI Taxonomy" id="1484"/>
    <lineage>
        <taxon>Bacteria</taxon>
        <taxon>Bacillati</taxon>
        <taxon>Bacillota</taxon>
        <taxon>Bacilli</taxon>
        <taxon>Bacillales</taxon>
        <taxon>Bacillales Family X. Incertae Sedis</taxon>
        <taxon>Hydrogenibacillus</taxon>
    </lineage>
</organism>
<comment type="caution">
    <text evidence="1">The sequence shown here is derived from an EMBL/GenBank/DDBJ whole genome shotgun (WGS) entry which is preliminary data.</text>
</comment>
<reference evidence="1" key="1">
    <citation type="journal article" date="2021" name="Microbiology">
        <title>Metagenomic Analysis of the Microbial Community in the Underground Coal Fire Area (Kemerovo Region, Russia) Revealed Predominance of Thermophilic Members of the Phyla Deinococcus-thermus, Aquificae, and Firmicutes.</title>
        <authorList>
            <person name="Kadnikov V."/>
            <person name="Mardanov A.V."/>
            <person name="Beletsky A.V."/>
            <person name="Karnachuk O.V."/>
            <person name="Ravin N.V."/>
        </authorList>
    </citation>
    <scope>NUCLEOTIDE SEQUENCE</scope>
    <source>
        <strain evidence="1">RBS10-49</strain>
    </source>
</reference>
<dbReference type="EMBL" id="JAHHQF010000047">
    <property type="protein sequence ID" value="MBT9281994.1"/>
    <property type="molecule type" value="Genomic_DNA"/>
</dbReference>
<dbReference type="AlphaFoldDB" id="A0A947GBC3"/>
<name>A0A947GBC3_HYDSH</name>
<proteinExistence type="predicted"/>
<dbReference type="Proteomes" id="UP000748108">
    <property type="component" value="Unassembled WGS sequence"/>
</dbReference>
<protein>
    <submittedName>
        <fullName evidence="1">Uncharacterized protein</fullName>
    </submittedName>
</protein>
<gene>
    <name evidence="1" type="ORF">KM312_04970</name>
</gene>
<sequence length="51" mass="6227">MERREIERELFRTLRDRIIVAGDLPEVQRREIEEAVYRKAAEIIMRKKTGR</sequence>
<evidence type="ECO:0000313" key="2">
    <source>
        <dbReference type="Proteomes" id="UP000748108"/>
    </source>
</evidence>
<accession>A0A947GBC3</accession>
<evidence type="ECO:0000313" key="1">
    <source>
        <dbReference type="EMBL" id="MBT9281994.1"/>
    </source>
</evidence>